<dbReference type="Proteomes" id="UP000295215">
    <property type="component" value="Unassembled WGS sequence"/>
</dbReference>
<keyword evidence="2" id="KW-1185">Reference proteome</keyword>
<organism evidence="1 2">
    <name type="scientific">Myroides indicus</name>
    <dbReference type="NCBI Taxonomy" id="1323422"/>
    <lineage>
        <taxon>Bacteria</taxon>
        <taxon>Pseudomonadati</taxon>
        <taxon>Bacteroidota</taxon>
        <taxon>Flavobacteriia</taxon>
        <taxon>Flavobacteriales</taxon>
        <taxon>Flavobacteriaceae</taxon>
        <taxon>Myroides</taxon>
    </lineage>
</organism>
<comment type="caution">
    <text evidence="1">The sequence shown here is derived from an EMBL/GenBank/DDBJ whole genome shotgun (WGS) entry which is preliminary data.</text>
</comment>
<reference evidence="1 2" key="1">
    <citation type="submission" date="2019-03" db="EMBL/GenBank/DDBJ databases">
        <title>Genomic Encyclopedia of Archaeal and Bacterial Type Strains, Phase II (KMG-II): from individual species to whole genera.</title>
        <authorList>
            <person name="Goeker M."/>
        </authorList>
    </citation>
    <scope>NUCLEOTIDE SEQUENCE [LARGE SCALE GENOMIC DNA]</scope>
    <source>
        <strain evidence="1 2">DSM 28213</strain>
    </source>
</reference>
<dbReference type="AlphaFoldDB" id="A0A4R7ETN0"/>
<gene>
    <name evidence="1" type="ORF">C8P70_11655</name>
</gene>
<dbReference type="SUPFAM" id="SSF56935">
    <property type="entry name" value="Porins"/>
    <property type="match status" value="1"/>
</dbReference>
<evidence type="ECO:0000313" key="2">
    <source>
        <dbReference type="Proteomes" id="UP000295215"/>
    </source>
</evidence>
<name>A0A4R7ETN0_9FLAO</name>
<dbReference type="EMBL" id="SOAG01000016">
    <property type="protein sequence ID" value="TDS57239.1"/>
    <property type="molecule type" value="Genomic_DNA"/>
</dbReference>
<proteinExistence type="predicted"/>
<dbReference type="Gene3D" id="2.40.160.60">
    <property type="entry name" value="Outer membrane protein transport protein (OMPP1/FadL/TodX)"/>
    <property type="match status" value="1"/>
</dbReference>
<accession>A0A4R7ETN0</accession>
<evidence type="ECO:0008006" key="3">
    <source>
        <dbReference type="Google" id="ProtNLM"/>
    </source>
</evidence>
<dbReference type="NCBIfam" id="NF033709">
    <property type="entry name" value="PorV_fam"/>
    <property type="match status" value="1"/>
</dbReference>
<protein>
    <recommendedName>
        <fullName evidence="3">Penicillin-binding protein</fullName>
    </recommendedName>
</protein>
<evidence type="ECO:0000313" key="1">
    <source>
        <dbReference type="EMBL" id="TDS57239.1"/>
    </source>
</evidence>
<sequence>MAAQVGGDYTYQFLNLTTSPVQGALGGKNFTNSGDEVSLSFSNPASISKTMNNQLSLNFSRVFNAINYGSAAYVKSFDDHKNLFIGVNYINYGDIEGYDEWGNPVGSFSGNEVALSLGTSYNIERTNWYFGVNAKFIFSNMEIYNSLGAAVDLGVLYKDEDSNIDFAFVIRNLGGQITSYAEHREKMPLDIALALSKKLENVPLRWHLALDNLQKWDLSYSNPNRGEADLEGNRKEEKISFFNNALRHITVGIELFPDKKFNLRVGYNFRKGEELRIVDQRHFSGFTAGAGFKYNRFKFDYSYARQTVAANTSMFGVSIDLN</sequence>
<dbReference type="NCBIfam" id="NF033711">
    <property type="entry name" value="T9SS_PorQ"/>
    <property type="match status" value="1"/>
</dbReference>